<evidence type="ECO:0000256" key="17">
    <source>
        <dbReference type="ARBA" id="ARBA00047899"/>
    </source>
</evidence>
<keyword evidence="13 19" id="KW-1133">Transmembrane helix</keyword>
<keyword evidence="3" id="KW-0723">Serine/threonine-protein kinase</keyword>
<dbReference type="Gene3D" id="1.10.510.10">
    <property type="entry name" value="Transferase(Phosphotransferase) domain 1"/>
    <property type="match status" value="1"/>
</dbReference>
<dbReference type="FunFam" id="3.30.200.20:FF:000217">
    <property type="entry name" value="probable LRR receptor-like serine/threonine-protein kinase At1g53430"/>
    <property type="match status" value="1"/>
</dbReference>
<dbReference type="OMA" id="WTRNANM"/>
<keyword evidence="6" id="KW-0808">Transferase</keyword>
<evidence type="ECO:0000256" key="13">
    <source>
        <dbReference type="ARBA" id="ARBA00022989"/>
    </source>
</evidence>
<dbReference type="PANTHER" id="PTHR48006">
    <property type="entry name" value="LEUCINE-RICH REPEAT-CONTAINING PROTEIN DDB_G0281931-RELATED"/>
    <property type="match status" value="1"/>
</dbReference>
<dbReference type="FunFam" id="3.80.10.10:FF:000452">
    <property type="entry name" value="Probable LRR receptor-like serine/threonine-protein kinase RFK1"/>
    <property type="match status" value="1"/>
</dbReference>
<keyword evidence="14 19" id="KW-0472">Membrane</keyword>
<feature type="domain" description="Protein kinase" evidence="21">
    <location>
        <begin position="661"/>
        <end position="913"/>
    </location>
</feature>
<accession>A0A0L9UIR0</accession>
<evidence type="ECO:0000256" key="2">
    <source>
        <dbReference type="ARBA" id="ARBA00012513"/>
    </source>
</evidence>
<evidence type="ECO:0000256" key="16">
    <source>
        <dbReference type="ARBA" id="ARBA00023180"/>
    </source>
</evidence>
<feature type="chain" id="PRO_5005595994" description="non-specific serine/threonine protein kinase" evidence="20">
    <location>
        <begin position="23"/>
        <end position="996"/>
    </location>
</feature>
<comment type="catalytic activity">
    <reaction evidence="18">
        <text>L-seryl-[protein] + ATP = O-phospho-L-seryl-[protein] + ADP + H(+)</text>
        <dbReference type="Rhea" id="RHEA:17989"/>
        <dbReference type="Rhea" id="RHEA-COMP:9863"/>
        <dbReference type="Rhea" id="RHEA-COMP:11604"/>
        <dbReference type="ChEBI" id="CHEBI:15378"/>
        <dbReference type="ChEBI" id="CHEBI:29999"/>
        <dbReference type="ChEBI" id="CHEBI:30616"/>
        <dbReference type="ChEBI" id="CHEBI:83421"/>
        <dbReference type="ChEBI" id="CHEBI:456216"/>
        <dbReference type="EC" id="2.7.11.1"/>
    </reaction>
</comment>
<keyword evidence="15" id="KW-0675">Receptor</keyword>
<dbReference type="SMART" id="SM00220">
    <property type="entry name" value="S_TKc"/>
    <property type="match status" value="1"/>
</dbReference>
<comment type="subcellular location">
    <subcellularLocation>
        <location evidence="1">Membrane</location>
        <topology evidence="1">Single-pass type I membrane protein</topology>
    </subcellularLocation>
</comment>
<dbReference type="EC" id="2.7.11.1" evidence="2"/>
<dbReference type="GO" id="GO:0004674">
    <property type="term" value="F:protein serine/threonine kinase activity"/>
    <property type="evidence" value="ECO:0007669"/>
    <property type="project" value="UniProtKB-KW"/>
</dbReference>
<evidence type="ECO:0000256" key="10">
    <source>
        <dbReference type="ARBA" id="ARBA00022741"/>
    </source>
</evidence>
<dbReference type="EMBL" id="CM003375">
    <property type="protein sequence ID" value="KOM42571.1"/>
    <property type="molecule type" value="Genomic_DNA"/>
</dbReference>
<organism evidence="22 23">
    <name type="scientific">Phaseolus angularis</name>
    <name type="common">Azuki bean</name>
    <name type="synonym">Vigna angularis</name>
    <dbReference type="NCBI Taxonomy" id="3914"/>
    <lineage>
        <taxon>Eukaryota</taxon>
        <taxon>Viridiplantae</taxon>
        <taxon>Streptophyta</taxon>
        <taxon>Embryophyta</taxon>
        <taxon>Tracheophyta</taxon>
        <taxon>Spermatophyta</taxon>
        <taxon>Magnoliopsida</taxon>
        <taxon>eudicotyledons</taxon>
        <taxon>Gunneridae</taxon>
        <taxon>Pentapetalae</taxon>
        <taxon>rosids</taxon>
        <taxon>fabids</taxon>
        <taxon>Fabales</taxon>
        <taxon>Fabaceae</taxon>
        <taxon>Papilionoideae</taxon>
        <taxon>50 kb inversion clade</taxon>
        <taxon>NPAAA clade</taxon>
        <taxon>indigoferoid/millettioid clade</taxon>
        <taxon>Phaseoleae</taxon>
        <taxon>Vigna</taxon>
    </lineage>
</organism>
<dbReference type="OrthoDB" id="1390116at2759"/>
<dbReference type="InterPro" id="IPR000719">
    <property type="entry name" value="Prot_kinase_dom"/>
</dbReference>
<name>A0A0L9UIR0_PHAAN</name>
<dbReference type="FunFam" id="2.60.120.430:FF:000004">
    <property type="entry name" value="Putative leucine-rich repeat receptor-like serine/threonine-protein kinase"/>
    <property type="match status" value="1"/>
</dbReference>
<keyword evidence="7 19" id="KW-0812">Transmembrane</keyword>
<comment type="catalytic activity">
    <reaction evidence="17">
        <text>L-threonyl-[protein] + ATP = O-phospho-L-threonyl-[protein] + ADP + H(+)</text>
        <dbReference type="Rhea" id="RHEA:46608"/>
        <dbReference type="Rhea" id="RHEA-COMP:11060"/>
        <dbReference type="Rhea" id="RHEA-COMP:11605"/>
        <dbReference type="ChEBI" id="CHEBI:15378"/>
        <dbReference type="ChEBI" id="CHEBI:30013"/>
        <dbReference type="ChEBI" id="CHEBI:30616"/>
        <dbReference type="ChEBI" id="CHEBI:61977"/>
        <dbReference type="ChEBI" id="CHEBI:456216"/>
        <dbReference type="EC" id="2.7.11.1"/>
    </reaction>
</comment>
<dbReference type="KEGG" id="var:108332997"/>
<dbReference type="GO" id="GO:0005524">
    <property type="term" value="F:ATP binding"/>
    <property type="evidence" value="ECO:0007669"/>
    <property type="project" value="UniProtKB-KW"/>
</dbReference>
<evidence type="ECO:0000256" key="19">
    <source>
        <dbReference type="SAM" id="Phobius"/>
    </source>
</evidence>
<keyword evidence="12" id="KW-0067">ATP-binding</keyword>
<dbReference type="PROSITE" id="PS00108">
    <property type="entry name" value="PROTEIN_KINASE_ST"/>
    <property type="match status" value="1"/>
</dbReference>
<evidence type="ECO:0000256" key="4">
    <source>
        <dbReference type="ARBA" id="ARBA00022553"/>
    </source>
</evidence>
<keyword evidence="11" id="KW-0418">Kinase</keyword>
<dbReference type="Pfam" id="PF00560">
    <property type="entry name" value="LRR_1"/>
    <property type="match status" value="2"/>
</dbReference>
<keyword evidence="10" id="KW-0547">Nucleotide-binding</keyword>
<dbReference type="Gene3D" id="3.80.10.10">
    <property type="entry name" value="Ribonuclease Inhibitor"/>
    <property type="match status" value="2"/>
</dbReference>
<evidence type="ECO:0000256" key="14">
    <source>
        <dbReference type="ARBA" id="ARBA00023136"/>
    </source>
</evidence>
<keyword evidence="8 20" id="KW-0732">Signal</keyword>
<proteinExistence type="predicted"/>
<feature type="transmembrane region" description="Helical" evidence="19">
    <location>
        <begin position="600"/>
        <end position="625"/>
    </location>
</feature>
<evidence type="ECO:0000259" key="21">
    <source>
        <dbReference type="PROSITE" id="PS50011"/>
    </source>
</evidence>
<dbReference type="Gene3D" id="3.30.200.20">
    <property type="entry name" value="Phosphorylase Kinase, domain 1"/>
    <property type="match status" value="1"/>
</dbReference>
<dbReference type="PANTHER" id="PTHR48006:SF54">
    <property type="entry name" value="LRR RECEPTOR-LIKE KINASE"/>
    <property type="match status" value="1"/>
</dbReference>
<dbReference type="SUPFAM" id="SSF52058">
    <property type="entry name" value="L domain-like"/>
    <property type="match status" value="1"/>
</dbReference>
<dbReference type="InterPro" id="IPR001611">
    <property type="entry name" value="Leu-rich_rpt"/>
</dbReference>
<evidence type="ECO:0000256" key="6">
    <source>
        <dbReference type="ARBA" id="ARBA00022679"/>
    </source>
</evidence>
<evidence type="ECO:0000256" key="18">
    <source>
        <dbReference type="ARBA" id="ARBA00048679"/>
    </source>
</evidence>
<dbReference type="FunFam" id="1.10.510.10:FF:000044">
    <property type="entry name" value="Putative LRR receptor-like serine/threonine-protein kinase"/>
    <property type="match status" value="1"/>
</dbReference>
<evidence type="ECO:0000256" key="8">
    <source>
        <dbReference type="ARBA" id="ARBA00022729"/>
    </source>
</evidence>
<dbReference type="InterPro" id="IPR051824">
    <property type="entry name" value="LRR_Rcpt-Like_S/T_Kinase"/>
</dbReference>
<dbReference type="PROSITE" id="PS50011">
    <property type="entry name" value="PROTEIN_KINASE_DOM"/>
    <property type="match status" value="1"/>
</dbReference>
<evidence type="ECO:0000256" key="3">
    <source>
        <dbReference type="ARBA" id="ARBA00022527"/>
    </source>
</evidence>
<evidence type="ECO:0000313" key="22">
    <source>
        <dbReference type="EMBL" id="KOM42571.1"/>
    </source>
</evidence>
<dbReference type="STRING" id="3914.A0A0L9UIR0"/>
<gene>
    <name evidence="22" type="ORF">LR48_Vigan05g017500</name>
</gene>
<keyword evidence="5" id="KW-0433">Leucine-rich repeat</keyword>
<keyword evidence="16" id="KW-0325">Glycoprotein</keyword>
<evidence type="ECO:0000256" key="7">
    <source>
        <dbReference type="ARBA" id="ARBA00022692"/>
    </source>
</evidence>
<evidence type="ECO:0000256" key="12">
    <source>
        <dbReference type="ARBA" id="ARBA00022840"/>
    </source>
</evidence>
<keyword evidence="4" id="KW-0597">Phosphoprotein</keyword>
<dbReference type="GO" id="GO:0016020">
    <property type="term" value="C:membrane"/>
    <property type="evidence" value="ECO:0007669"/>
    <property type="project" value="UniProtKB-SubCell"/>
</dbReference>
<evidence type="ECO:0000313" key="23">
    <source>
        <dbReference type="Proteomes" id="UP000053144"/>
    </source>
</evidence>
<dbReference type="Pfam" id="PF11721">
    <property type="entry name" value="Malectin"/>
    <property type="match status" value="1"/>
</dbReference>
<keyword evidence="9" id="KW-0677">Repeat</keyword>
<sequence>MSNHCFFFFFISSFCFASFASGATLAQDEVEALEDIGKTVGKEWDFSVDPCSGERNWSTKDKNNVEKNNVTCNCDGPNGTVCHVTRIILKEQNLPGTLPRNLFKLPYLQELDLSRNYLNGTIPKEWGSTKLVKISLLANRLTGEIPTEITNISTLLDLNLEANQFSGILPLELGNLTQILRLLLNSNNFTGELPISLARLSKLLDFRIGDNQFSGKIPDFIHQNMKNISILRIEGSGLSGPIPSEISQLQNLTDLRISDLRGSETSTFPPLDKMMNLQYLILRNCNIIGDLPEFLGTMTNLKDNLDLSFNKLTGPIPDAYETIAKKAKNVYLSGNLLNGTVPSWIEHAKSIDISYNNLNITSQESATCNQVDRNLFANSITNGSGEDACLEGYTCSQLSYNLHINCGGKEVLVNKSTYDDDGVADGGDVRFLWNRNRNWAVSTTGNFMNNDDREGKHLVSNKSVLSIENVDLYMTARASPISLTYYGFCLGNGNYTIFLHFAEIAFTDDQTFSSLGRRVFDIYIQEELVKEGFNIAEEAGGNGKAIRKTFRAVVSSNTLKIRLNWAGKGTTALPYKSVYGPLISAITVNSDNPPPMPSSISVGVVVGIVVAVVVVIILMFGILWWKCCLRKKSSLEIELRGLELRTGVFTLRQIKVATNNFAEENKIGEGGFGPVYKGCLSDGTLIAVKLLSSKSRQGNREFLNEIGMISALQHPHLVKLYGCCVEGDQLLLVYEYMENNSLARALFGPEEHQIRLDWATRYKICIGIARGLAYLHEESRLKVVHRDIKTTNVLLDKDLNPKISDFGLAKLDEEENTHISTRIAGTYGYMAPEYAMHGYLTDKADVYSFGIVVLEIIIGRNNIIHRQNEESFSILDWAHMLKTKGDLMELVDRRLGSDWKKEEVLVAIKVALLCTQVTTTLRPTMSSVVSILEGKSVVNEVVTEASEVLDEKRMEAMRKYYSELSIEVTWTASSTSASDLYPTHLDSSFLDKRNYL</sequence>
<dbReference type="InterPro" id="IPR032675">
    <property type="entry name" value="LRR_dom_sf"/>
</dbReference>
<dbReference type="InterPro" id="IPR011009">
    <property type="entry name" value="Kinase-like_dom_sf"/>
</dbReference>
<dbReference type="InterPro" id="IPR021720">
    <property type="entry name" value="Malectin_dom"/>
</dbReference>
<dbReference type="Gene3D" id="2.60.120.430">
    <property type="entry name" value="Galactose-binding lectin"/>
    <property type="match status" value="1"/>
</dbReference>
<dbReference type="Pfam" id="PF00069">
    <property type="entry name" value="Pkinase"/>
    <property type="match status" value="1"/>
</dbReference>
<evidence type="ECO:0000256" key="5">
    <source>
        <dbReference type="ARBA" id="ARBA00022614"/>
    </source>
</evidence>
<evidence type="ECO:0000256" key="1">
    <source>
        <dbReference type="ARBA" id="ARBA00004479"/>
    </source>
</evidence>
<evidence type="ECO:0000256" key="15">
    <source>
        <dbReference type="ARBA" id="ARBA00023170"/>
    </source>
</evidence>
<dbReference type="InterPro" id="IPR008271">
    <property type="entry name" value="Ser/Thr_kinase_AS"/>
</dbReference>
<evidence type="ECO:0000256" key="20">
    <source>
        <dbReference type="SAM" id="SignalP"/>
    </source>
</evidence>
<dbReference type="CDD" id="cd14066">
    <property type="entry name" value="STKc_IRAK"/>
    <property type="match status" value="1"/>
</dbReference>
<dbReference type="SUPFAM" id="SSF56112">
    <property type="entry name" value="Protein kinase-like (PK-like)"/>
    <property type="match status" value="1"/>
</dbReference>
<dbReference type="Gramene" id="KOM42571">
    <property type="protein sequence ID" value="KOM42571"/>
    <property type="gene ID" value="LR48_Vigan05g017500"/>
</dbReference>
<feature type="signal peptide" evidence="20">
    <location>
        <begin position="1"/>
        <end position="22"/>
    </location>
</feature>
<reference evidence="23" key="1">
    <citation type="journal article" date="2015" name="Proc. Natl. Acad. Sci. U.S.A.">
        <title>Genome sequencing of adzuki bean (Vigna angularis) provides insight into high starch and low fat accumulation and domestication.</title>
        <authorList>
            <person name="Yang K."/>
            <person name="Tian Z."/>
            <person name="Chen C."/>
            <person name="Luo L."/>
            <person name="Zhao B."/>
            <person name="Wang Z."/>
            <person name="Yu L."/>
            <person name="Li Y."/>
            <person name="Sun Y."/>
            <person name="Li W."/>
            <person name="Chen Y."/>
            <person name="Li Y."/>
            <person name="Zhang Y."/>
            <person name="Ai D."/>
            <person name="Zhao J."/>
            <person name="Shang C."/>
            <person name="Ma Y."/>
            <person name="Wu B."/>
            <person name="Wang M."/>
            <person name="Gao L."/>
            <person name="Sun D."/>
            <person name="Zhang P."/>
            <person name="Guo F."/>
            <person name="Wang W."/>
            <person name="Li Y."/>
            <person name="Wang J."/>
            <person name="Varshney R.K."/>
            <person name="Wang J."/>
            <person name="Ling H.Q."/>
            <person name="Wan P."/>
        </authorList>
    </citation>
    <scope>NUCLEOTIDE SEQUENCE</scope>
    <source>
        <strain evidence="23">cv. Jingnong 6</strain>
    </source>
</reference>
<evidence type="ECO:0000256" key="11">
    <source>
        <dbReference type="ARBA" id="ARBA00022777"/>
    </source>
</evidence>
<protein>
    <recommendedName>
        <fullName evidence="2">non-specific serine/threonine protein kinase</fullName>
        <ecNumber evidence="2">2.7.11.1</ecNumber>
    </recommendedName>
</protein>
<evidence type="ECO:0000256" key="9">
    <source>
        <dbReference type="ARBA" id="ARBA00022737"/>
    </source>
</evidence>
<dbReference type="Proteomes" id="UP000053144">
    <property type="component" value="Chromosome 5"/>
</dbReference>
<dbReference type="AlphaFoldDB" id="A0A0L9UIR0"/>